<reference evidence="2 3" key="1">
    <citation type="submission" date="2019-06" db="EMBL/GenBank/DDBJ databases">
        <authorList>
            <person name="Srinivasan S."/>
        </authorList>
    </citation>
    <scope>NUCLEOTIDE SEQUENCE [LARGE SCALE GENOMIC DNA]</scope>
    <source>
        <strain evidence="2 3">17J68-5</strain>
    </source>
</reference>
<organism evidence="2 3">
    <name type="scientific">Hymenobacter jejuensis</name>
    <dbReference type="NCBI Taxonomy" id="2502781"/>
    <lineage>
        <taxon>Bacteria</taxon>
        <taxon>Pseudomonadati</taxon>
        <taxon>Bacteroidota</taxon>
        <taxon>Cytophagia</taxon>
        <taxon>Cytophagales</taxon>
        <taxon>Hymenobacteraceae</taxon>
        <taxon>Hymenobacter</taxon>
    </lineage>
</organism>
<dbReference type="InterPro" id="IPR036237">
    <property type="entry name" value="Xyl_isomerase-like_sf"/>
</dbReference>
<dbReference type="Pfam" id="PF01261">
    <property type="entry name" value="AP_endonuc_2"/>
    <property type="match status" value="1"/>
</dbReference>
<dbReference type="PANTHER" id="PTHR12110:SF53">
    <property type="entry name" value="BLR5974 PROTEIN"/>
    <property type="match status" value="1"/>
</dbReference>
<sequence length="312" mass="34195">MLQPRREFLKSMGLAAAGLGLAALPGELLAEPTGKLFFDFSLAEWSLHRALFGGKMTNLDFPAKAKNDFQISAVEYVNQFFKDKATDQRYLTELKQRAADVGVRNVLIMIDGEGYLADLDKAKRSQAVENHHKWVDAAKFLGCHSIRVNAHGEGTEQDVAQAAIDGLGRLTEYGAKNKIGVIVENHGGYSSNGQWLSSVIKQVNNPYCGVLPDFGNFCLSADYGTPQGCSKAYDRYKGVQEMMPYAKGVSAKSYAFDSQGNETIIDYVKMLRIVKKAGYTGHIGVEYEGEGLSEEDGIRATKRLLEKAGAMV</sequence>
<dbReference type="PROSITE" id="PS51318">
    <property type="entry name" value="TAT"/>
    <property type="match status" value="1"/>
</dbReference>
<dbReference type="OrthoDB" id="1114629at2"/>
<gene>
    <name evidence="2" type="ORF">FHG12_06800</name>
</gene>
<proteinExistence type="predicted"/>
<evidence type="ECO:0000313" key="3">
    <source>
        <dbReference type="Proteomes" id="UP000305398"/>
    </source>
</evidence>
<dbReference type="InterPro" id="IPR050312">
    <property type="entry name" value="IolE/XylAMocC-like"/>
</dbReference>
<keyword evidence="3" id="KW-1185">Reference proteome</keyword>
<dbReference type="RefSeq" id="WP_139515013.1">
    <property type="nucleotide sequence ID" value="NZ_CP040896.1"/>
</dbReference>
<dbReference type="Gene3D" id="3.20.20.150">
    <property type="entry name" value="Divalent-metal-dependent TIM barrel enzymes"/>
    <property type="match status" value="1"/>
</dbReference>
<dbReference type="InterPro" id="IPR013022">
    <property type="entry name" value="Xyl_isomerase-like_TIM-brl"/>
</dbReference>
<dbReference type="PANTHER" id="PTHR12110">
    <property type="entry name" value="HYDROXYPYRUVATE ISOMERASE"/>
    <property type="match status" value="1"/>
</dbReference>
<dbReference type="Proteomes" id="UP000305398">
    <property type="component" value="Chromosome"/>
</dbReference>
<protein>
    <submittedName>
        <fullName evidence="2">TIM barrel protein</fullName>
    </submittedName>
</protein>
<dbReference type="EMBL" id="CP040896">
    <property type="protein sequence ID" value="QDA59833.1"/>
    <property type="molecule type" value="Genomic_DNA"/>
</dbReference>
<dbReference type="InterPro" id="IPR006311">
    <property type="entry name" value="TAT_signal"/>
</dbReference>
<name>A0A5B7ZZF0_9BACT</name>
<accession>A0A5B7ZZF0</accession>
<dbReference type="KEGG" id="hyj:FHG12_06800"/>
<dbReference type="SUPFAM" id="SSF51658">
    <property type="entry name" value="Xylose isomerase-like"/>
    <property type="match status" value="1"/>
</dbReference>
<feature type="domain" description="Xylose isomerase-like TIM barrel" evidence="1">
    <location>
        <begin position="73"/>
        <end position="307"/>
    </location>
</feature>
<evidence type="ECO:0000259" key="1">
    <source>
        <dbReference type="Pfam" id="PF01261"/>
    </source>
</evidence>
<evidence type="ECO:0000313" key="2">
    <source>
        <dbReference type="EMBL" id="QDA59833.1"/>
    </source>
</evidence>
<dbReference type="AlphaFoldDB" id="A0A5B7ZZF0"/>